<evidence type="ECO:0000313" key="1">
    <source>
        <dbReference type="EMBL" id="CAB4347567.1"/>
    </source>
</evidence>
<gene>
    <name evidence="1" type="ORF">UFOPK3522_01742</name>
</gene>
<protein>
    <submittedName>
        <fullName evidence="1">Unannotated protein</fullName>
    </submittedName>
</protein>
<organism evidence="1">
    <name type="scientific">freshwater metagenome</name>
    <dbReference type="NCBI Taxonomy" id="449393"/>
    <lineage>
        <taxon>unclassified sequences</taxon>
        <taxon>metagenomes</taxon>
        <taxon>ecological metagenomes</taxon>
    </lineage>
</organism>
<proteinExistence type="predicted"/>
<sequence>MSACIAQYGPQPVTTVVAIDPVTLENITAIKLSQPIAARPTLVANGGNTDMYLAGATRGVRVIWDPKTKTLREDTGWQPPYLLAGQTTGDAPVPLGKWVIFNNNASPPVKAPGVPICAVAVRMTNAADVHRICPWGKTIPDGLTSNAPASFSTDPQKSLIFMQDMLMGGVFAVRLDQSTGRMAIKWSRPDWRTSDYFTAVGPSNNRVLSSQYLSSNFPSQVQTGTWTESVLWVDESTGKTLAQSAVNGPTDLGWMAQPAYAGRWYTMTLRGTIIVYAPQKCSTTVSRPVSPLSITKCPPITPGVTG</sequence>
<name>A0A6J6A3D2_9ZZZZ</name>
<dbReference type="EMBL" id="CAESAO010000234">
    <property type="protein sequence ID" value="CAB4347567.1"/>
    <property type="molecule type" value="Genomic_DNA"/>
</dbReference>
<dbReference type="AlphaFoldDB" id="A0A6J6A3D2"/>
<accession>A0A6J6A3D2</accession>
<reference evidence="1" key="1">
    <citation type="submission" date="2020-05" db="EMBL/GenBank/DDBJ databases">
        <authorList>
            <person name="Chiriac C."/>
            <person name="Salcher M."/>
            <person name="Ghai R."/>
            <person name="Kavagutti S V."/>
        </authorList>
    </citation>
    <scope>NUCLEOTIDE SEQUENCE</scope>
</reference>